<dbReference type="AlphaFoldDB" id="K6XYR0"/>
<proteinExistence type="predicted"/>
<organism evidence="1 2">
    <name type="scientific">Aliiglaciecola lipolytica E3</name>
    <dbReference type="NCBI Taxonomy" id="1127673"/>
    <lineage>
        <taxon>Bacteria</taxon>
        <taxon>Pseudomonadati</taxon>
        <taxon>Pseudomonadota</taxon>
        <taxon>Gammaproteobacteria</taxon>
        <taxon>Alteromonadales</taxon>
        <taxon>Alteromonadaceae</taxon>
        <taxon>Aliiglaciecola</taxon>
    </lineage>
</organism>
<accession>K6XYR0</accession>
<evidence type="ECO:0000313" key="1">
    <source>
        <dbReference type="EMBL" id="GAC16776.1"/>
    </source>
</evidence>
<comment type="caution">
    <text evidence="1">The sequence shown here is derived from an EMBL/GenBank/DDBJ whole genome shotgun (WGS) entry which is preliminary data.</text>
</comment>
<evidence type="ECO:0000313" key="2">
    <source>
        <dbReference type="Proteomes" id="UP000006334"/>
    </source>
</evidence>
<gene>
    <name evidence="1" type="ORF">GLIP_4165</name>
</gene>
<protein>
    <submittedName>
        <fullName evidence="1">Uncharacterized protein</fullName>
    </submittedName>
</protein>
<sequence length="375" mass="42275">MKKVFKAISVIFGIALCFWIYVVNKEEVLQPTLDETPVSQLLTQTQNPDTPVSLQLGSATKILNKKETVDDESNDKSDYIVECKLNHITDYENLSNADIIDSFETSNSQNKQLAHALYSELTGEESRLDKLLKFNQRFPGNPIALEQMLGLCTEVKDHPSCNQELVQQAISVDGQNAAMWFAIASFYASKDDPEKIKHAFRQIISAPLYQESFADYIELYIDSLQGRPNEDFSTNALSALGVVAAQPSFFNIISKLCTEKPEVDEEFSLLCLSLGETMESRGKTNITQMIGSAYQEYIFELEGNDAAVQELEKKRKQNNVPISLFNQATNLALFDQRLFRSWLNNVRNLGEHEAAQLIVEEAITLSKNPFYQPCP</sequence>
<dbReference type="eggNOG" id="ENOG5033744">
    <property type="taxonomic scope" value="Bacteria"/>
</dbReference>
<keyword evidence="2" id="KW-1185">Reference proteome</keyword>
<dbReference type="STRING" id="1127673.GLIP_4165"/>
<dbReference type="EMBL" id="BAEN01000076">
    <property type="protein sequence ID" value="GAC16776.1"/>
    <property type="molecule type" value="Genomic_DNA"/>
</dbReference>
<dbReference type="Proteomes" id="UP000006334">
    <property type="component" value="Unassembled WGS sequence"/>
</dbReference>
<reference evidence="1 2" key="1">
    <citation type="journal article" date="2017" name="Antonie Van Leeuwenhoek">
        <title>Rhizobium rhizosphaerae sp. nov., a novel species isolated from rice rhizosphere.</title>
        <authorList>
            <person name="Zhao J.J."/>
            <person name="Zhang J."/>
            <person name="Zhang R.J."/>
            <person name="Zhang C.W."/>
            <person name="Yin H.Q."/>
            <person name="Zhang X.X."/>
        </authorList>
    </citation>
    <scope>NUCLEOTIDE SEQUENCE [LARGE SCALE GENOMIC DNA]</scope>
    <source>
        <strain evidence="1 2">E3</strain>
    </source>
</reference>
<name>K6XYR0_9ALTE</name>